<evidence type="ECO:0000256" key="1">
    <source>
        <dbReference type="ARBA" id="ARBA00022729"/>
    </source>
</evidence>
<dbReference type="InterPro" id="IPR014756">
    <property type="entry name" value="Ig_E-set"/>
</dbReference>
<keyword evidence="6" id="KW-0560">Oxidoreductase</keyword>
<evidence type="ECO:0000313" key="6">
    <source>
        <dbReference type="EMBL" id="MCO1656951.1"/>
    </source>
</evidence>
<keyword evidence="3" id="KW-1133">Transmembrane helix</keyword>
<dbReference type="RefSeq" id="WP_252440179.1">
    <property type="nucleotide sequence ID" value="NZ_JAGSOV010000038.1"/>
</dbReference>
<evidence type="ECO:0000256" key="3">
    <source>
        <dbReference type="SAM" id="Phobius"/>
    </source>
</evidence>
<accession>A0ABT1A1R6</accession>
<dbReference type="GO" id="GO:0004497">
    <property type="term" value="F:monooxygenase activity"/>
    <property type="evidence" value="ECO:0007669"/>
    <property type="project" value="UniProtKB-KW"/>
</dbReference>
<sequence length="288" mass="29417">MTSRRTRALALLTVVLAVALGVAFPGSAAAHGAPTAPLSRAAECGGEGTMTGTPACRAALVASPDLPTEWDNLRVAGVDGRDREVIPDGRLCSGGKLAFAGLDLPRDDWPTTELTAGTDYGFTYRGTIPHEGTFKLYVTKPGFAPDQPLTWAALETEPFAEVTDPPIADGSYAFDATLPAGLTGRHLIYTIWQNSGSEDTYYSCSDVVFTAGPQAPAAAPATPGTAAAPPVSGAEASTAARGPGGVPMPAVLAGSGVAAGGVALAAVVLVLRRRRLRAARAAGRHRRG</sequence>
<protein>
    <submittedName>
        <fullName evidence="6">Lytic polysaccharide monooxygenase</fullName>
    </submittedName>
</protein>
<evidence type="ECO:0000256" key="2">
    <source>
        <dbReference type="SAM" id="MobiDB-lite"/>
    </source>
</evidence>
<feature type="domain" description="Chitin-binding type-4" evidence="5">
    <location>
        <begin position="31"/>
        <end position="207"/>
    </location>
</feature>
<keyword evidence="1 4" id="KW-0732">Signal</keyword>
<dbReference type="PANTHER" id="PTHR34823:SF1">
    <property type="entry name" value="CHITIN-BINDING TYPE-4 DOMAIN-CONTAINING PROTEIN"/>
    <property type="match status" value="1"/>
</dbReference>
<evidence type="ECO:0000259" key="5">
    <source>
        <dbReference type="Pfam" id="PF03067"/>
    </source>
</evidence>
<dbReference type="Gene3D" id="2.70.50.50">
    <property type="entry name" value="chitin-binding protein cbp21"/>
    <property type="match status" value="1"/>
</dbReference>
<dbReference type="InterPro" id="IPR004302">
    <property type="entry name" value="Cellulose/chitin-bd_N"/>
</dbReference>
<dbReference type="EMBL" id="JAGSOV010000038">
    <property type="protein sequence ID" value="MCO1656951.1"/>
    <property type="molecule type" value="Genomic_DNA"/>
</dbReference>
<dbReference type="CDD" id="cd21177">
    <property type="entry name" value="LPMO_AA10"/>
    <property type="match status" value="1"/>
</dbReference>
<dbReference type="Proteomes" id="UP001165283">
    <property type="component" value="Unassembled WGS sequence"/>
</dbReference>
<evidence type="ECO:0000256" key="4">
    <source>
        <dbReference type="SAM" id="SignalP"/>
    </source>
</evidence>
<reference evidence="6" key="1">
    <citation type="submission" date="2021-04" db="EMBL/GenBank/DDBJ databases">
        <title>Pseudonocardia sp. nov., isolated from sandy soil of mangrove forest.</title>
        <authorList>
            <person name="Zan Z."/>
            <person name="Huang R."/>
            <person name="Liu W."/>
        </authorList>
    </citation>
    <scope>NUCLEOTIDE SEQUENCE</scope>
    <source>
        <strain evidence="6">S2-4</strain>
    </source>
</reference>
<feature type="transmembrane region" description="Helical" evidence="3">
    <location>
        <begin position="250"/>
        <end position="271"/>
    </location>
</feature>
<comment type="caution">
    <text evidence="6">The sequence shown here is derived from an EMBL/GenBank/DDBJ whole genome shotgun (WGS) entry which is preliminary data.</text>
</comment>
<evidence type="ECO:0000313" key="7">
    <source>
        <dbReference type="Proteomes" id="UP001165283"/>
    </source>
</evidence>
<keyword evidence="3" id="KW-0472">Membrane</keyword>
<name>A0ABT1A1R6_9PSEU</name>
<dbReference type="Pfam" id="PF03067">
    <property type="entry name" value="LPMO_10"/>
    <property type="match status" value="1"/>
</dbReference>
<feature type="chain" id="PRO_5046191395" evidence="4">
    <location>
        <begin position="31"/>
        <end position="288"/>
    </location>
</feature>
<gene>
    <name evidence="6" type="ORF">KDL28_17970</name>
</gene>
<keyword evidence="7" id="KW-1185">Reference proteome</keyword>
<dbReference type="InterPro" id="IPR051024">
    <property type="entry name" value="GlcNAc_Chitin_IntDeg"/>
</dbReference>
<organism evidence="6 7">
    <name type="scientific">Pseudonocardia humida</name>
    <dbReference type="NCBI Taxonomy" id="2800819"/>
    <lineage>
        <taxon>Bacteria</taxon>
        <taxon>Bacillati</taxon>
        <taxon>Actinomycetota</taxon>
        <taxon>Actinomycetes</taxon>
        <taxon>Pseudonocardiales</taxon>
        <taxon>Pseudonocardiaceae</taxon>
        <taxon>Pseudonocardia</taxon>
    </lineage>
</organism>
<feature type="compositionally biased region" description="Low complexity" evidence="2">
    <location>
        <begin position="216"/>
        <end position="230"/>
    </location>
</feature>
<feature type="region of interest" description="Disordered" evidence="2">
    <location>
        <begin position="216"/>
        <end position="242"/>
    </location>
</feature>
<dbReference type="PANTHER" id="PTHR34823">
    <property type="entry name" value="GLCNAC-BINDING PROTEIN A"/>
    <property type="match status" value="1"/>
</dbReference>
<dbReference type="SUPFAM" id="SSF81296">
    <property type="entry name" value="E set domains"/>
    <property type="match status" value="1"/>
</dbReference>
<proteinExistence type="predicted"/>
<keyword evidence="6" id="KW-0503">Monooxygenase</keyword>
<keyword evidence="3" id="KW-0812">Transmembrane</keyword>
<feature type="signal peptide" evidence="4">
    <location>
        <begin position="1"/>
        <end position="30"/>
    </location>
</feature>